<dbReference type="Gene3D" id="3.90.230.10">
    <property type="entry name" value="Creatinase/methionine aminopeptidase superfamily"/>
    <property type="match status" value="1"/>
</dbReference>
<evidence type="ECO:0000256" key="1">
    <source>
        <dbReference type="ARBA" id="ARBA00002521"/>
    </source>
</evidence>
<dbReference type="EC" id="3.4.11.18" evidence="6 7"/>
<dbReference type="GO" id="GO:0005829">
    <property type="term" value="C:cytosol"/>
    <property type="evidence" value="ECO:0007669"/>
    <property type="project" value="TreeGrafter"/>
</dbReference>
<dbReference type="GO" id="GO:0006508">
    <property type="term" value="P:proteolysis"/>
    <property type="evidence" value="ECO:0007669"/>
    <property type="project" value="UniProtKB-KW"/>
</dbReference>
<protein>
    <recommendedName>
        <fullName evidence="6 7">Methionine aminopeptidase</fullName>
        <shortName evidence="6">MAP</shortName>
        <shortName evidence="6">MetAP</shortName>
        <ecNumber evidence="6 7">3.4.11.18</ecNumber>
    </recommendedName>
    <alternativeName>
        <fullName evidence="6">Peptidase M</fullName>
    </alternativeName>
</protein>
<dbReference type="GO" id="GO:0070006">
    <property type="term" value="F:metalloaminopeptidase activity"/>
    <property type="evidence" value="ECO:0007669"/>
    <property type="project" value="UniProtKB-UniRule"/>
</dbReference>
<evidence type="ECO:0000256" key="3">
    <source>
        <dbReference type="ARBA" id="ARBA00022670"/>
    </source>
</evidence>
<dbReference type="Pfam" id="PF00557">
    <property type="entry name" value="Peptidase_M24"/>
    <property type="match status" value="1"/>
</dbReference>
<dbReference type="Proteomes" id="UP000260943">
    <property type="component" value="Unassembled WGS sequence"/>
</dbReference>
<evidence type="ECO:0000259" key="8">
    <source>
        <dbReference type="Pfam" id="PF00557"/>
    </source>
</evidence>
<feature type="binding site" evidence="6">
    <location>
        <position position="202"/>
    </location>
    <ligand>
        <name>a divalent metal cation</name>
        <dbReference type="ChEBI" id="CHEBI:60240"/>
        <label>2</label>
        <note>catalytic</note>
    </ligand>
</feature>
<dbReference type="GO" id="GO:0004239">
    <property type="term" value="F:initiator methionyl aminopeptidase activity"/>
    <property type="evidence" value="ECO:0007669"/>
    <property type="project" value="UniProtKB-UniRule"/>
</dbReference>
<name>A0A3E4QTR0_9ACTN</name>
<comment type="function">
    <text evidence="1 6">Removes the N-terminal methionine from nascent proteins. The N-terminal methionine is often cleaved when the second residue in the primary sequence is small and uncharged (Met-Ala-, Cys, Gly, Pro, Ser, Thr, or Val). Requires deformylation of the N(alpha)-formylated initiator methionine before it can be hydrolyzed.</text>
</comment>
<comment type="caution">
    <text evidence="9">The sequence shown here is derived from an EMBL/GenBank/DDBJ whole genome shotgun (WGS) entry which is preliminary data.</text>
</comment>
<organism evidence="9 10">
    <name type="scientific">Collinsella tanakaei</name>
    <dbReference type="NCBI Taxonomy" id="626935"/>
    <lineage>
        <taxon>Bacteria</taxon>
        <taxon>Bacillati</taxon>
        <taxon>Actinomycetota</taxon>
        <taxon>Coriobacteriia</taxon>
        <taxon>Coriobacteriales</taxon>
        <taxon>Coriobacteriaceae</taxon>
        <taxon>Collinsella</taxon>
    </lineage>
</organism>
<comment type="subunit">
    <text evidence="6">Monomer.</text>
</comment>
<feature type="domain" description="Peptidase M24" evidence="8">
    <location>
        <begin position="11"/>
        <end position="240"/>
    </location>
</feature>
<evidence type="ECO:0000256" key="6">
    <source>
        <dbReference type="HAMAP-Rule" id="MF_01974"/>
    </source>
</evidence>
<evidence type="ECO:0000256" key="7">
    <source>
        <dbReference type="RuleBase" id="RU003653"/>
    </source>
</evidence>
<feature type="binding site" evidence="6">
    <location>
        <position position="106"/>
    </location>
    <ligand>
        <name>a divalent metal cation</name>
        <dbReference type="ChEBI" id="CHEBI:60240"/>
        <label>1</label>
    </ligand>
</feature>
<dbReference type="RefSeq" id="WP_117679660.1">
    <property type="nucleotide sequence ID" value="NZ_CAJJKC010000001.1"/>
</dbReference>
<evidence type="ECO:0000313" key="9">
    <source>
        <dbReference type="EMBL" id="RGL10174.1"/>
    </source>
</evidence>
<feature type="binding site" evidence="6">
    <location>
        <position position="233"/>
    </location>
    <ligand>
        <name>a divalent metal cation</name>
        <dbReference type="ChEBI" id="CHEBI:60240"/>
        <label>2</label>
        <note>catalytic</note>
    </ligand>
</feature>
<feature type="binding site" evidence="6">
    <location>
        <position position="95"/>
    </location>
    <ligand>
        <name>a divalent metal cation</name>
        <dbReference type="ChEBI" id="CHEBI:60240"/>
        <label>1</label>
    </ligand>
</feature>
<dbReference type="PANTHER" id="PTHR43330:SF27">
    <property type="entry name" value="METHIONINE AMINOPEPTIDASE"/>
    <property type="match status" value="1"/>
</dbReference>
<dbReference type="PANTHER" id="PTHR43330">
    <property type="entry name" value="METHIONINE AMINOPEPTIDASE"/>
    <property type="match status" value="1"/>
</dbReference>
<dbReference type="HAMAP" id="MF_01974">
    <property type="entry name" value="MetAP_1"/>
    <property type="match status" value="1"/>
</dbReference>
<dbReference type="NCBIfam" id="TIGR00500">
    <property type="entry name" value="met_pdase_I"/>
    <property type="match status" value="1"/>
</dbReference>
<evidence type="ECO:0000256" key="2">
    <source>
        <dbReference type="ARBA" id="ARBA00022438"/>
    </source>
</evidence>
<dbReference type="AlphaFoldDB" id="A0A3E4QTR0"/>
<dbReference type="PRINTS" id="PR00599">
    <property type="entry name" value="MAPEPTIDASE"/>
</dbReference>
<dbReference type="InterPro" id="IPR001714">
    <property type="entry name" value="Pept_M24_MAP"/>
</dbReference>
<feature type="binding site" evidence="6">
    <location>
        <position position="176"/>
    </location>
    <ligand>
        <name>substrate</name>
    </ligand>
</feature>
<dbReference type="GO" id="GO:0046872">
    <property type="term" value="F:metal ion binding"/>
    <property type="evidence" value="ECO:0007669"/>
    <property type="project" value="UniProtKB-UniRule"/>
</dbReference>
<dbReference type="InterPro" id="IPR036005">
    <property type="entry name" value="Creatinase/aminopeptidase-like"/>
</dbReference>
<keyword evidence="2 6" id="KW-0031">Aminopeptidase</keyword>
<keyword evidence="3 6" id="KW-0645">Protease</keyword>
<dbReference type="SUPFAM" id="SSF55920">
    <property type="entry name" value="Creatinase/aminopeptidase"/>
    <property type="match status" value="1"/>
</dbReference>
<proteinExistence type="inferred from homology"/>
<comment type="cofactor">
    <cofactor evidence="6">
        <name>Co(2+)</name>
        <dbReference type="ChEBI" id="CHEBI:48828"/>
    </cofactor>
    <cofactor evidence="6">
        <name>Zn(2+)</name>
        <dbReference type="ChEBI" id="CHEBI:29105"/>
    </cofactor>
    <cofactor evidence="6">
        <name>Mn(2+)</name>
        <dbReference type="ChEBI" id="CHEBI:29035"/>
    </cofactor>
    <cofactor evidence="6">
        <name>Fe(2+)</name>
        <dbReference type="ChEBI" id="CHEBI:29033"/>
    </cofactor>
    <text evidence="6">Binds 2 divalent metal cations per subunit. Has a high-affinity and a low affinity metal-binding site. The true nature of the physiological cofactor is under debate. The enzyme is active with cobalt, zinc, manganese or divalent iron ions. Most likely, methionine aminopeptidases function as mononuclear Fe(2+)-metalloproteases under physiological conditions, and the catalytically relevant metal-binding site has been assigned to the histidine-containing high-affinity site.</text>
</comment>
<comment type="catalytic activity">
    <reaction evidence="6 7">
        <text>Release of N-terminal amino acids, preferentially methionine, from peptides and arylamides.</text>
        <dbReference type="EC" id="3.4.11.18"/>
    </reaction>
</comment>
<evidence type="ECO:0000256" key="5">
    <source>
        <dbReference type="ARBA" id="ARBA00022801"/>
    </source>
</evidence>
<feature type="binding site" evidence="6">
    <location>
        <position position="169"/>
    </location>
    <ligand>
        <name>a divalent metal cation</name>
        <dbReference type="ChEBI" id="CHEBI:60240"/>
        <label>2</label>
        <note>catalytic</note>
    </ligand>
</feature>
<evidence type="ECO:0000313" key="10">
    <source>
        <dbReference type="Proteomes" id="UP000260943"/>
    </source>
</evidence>
<sequence length="264" mass="27941">MIKIKSADEIEQMKVAGALSKMALRRVGAMVRPGVSTFELDQLAEQIIRMHGGKPAFKGYGGFPGSICASLNDAVVHGIPNPDIILRDGDIVSIDTGAVVDGWVGDNAWTFFCGTPSPEAKALCEVTLDCLKAAIEQAVPGNHIGDIGYAVQSLAESHGYGVLRDYVGHGVGRVMHEEPNVPNYGKKGRGVKLHAGMVIAIEPMITMGSPRVKVGRDGWLVSTKDHLPAAHFENTVAITNDGPVIITSDESGAWCDMQGGSLVV</sequence>
<accession>A0A3E4QTR0</accession>
<dbReference type="PROSITE" id="PS00680">
    <property type="entry name" value="MAP_1"/>
    <property type="match status" value="1"/>
</dbReference>
<comment type="similarity">
    <text evidence="6">Belongs to the peptidase M24A family. Methionine aminopeptidase type 1 subfamily.</text>
</comment>
<dbReference type="InterPro" id="IPR002467">
    <property type="entry name" value="Pept_M24A_MAP1"/>
</dbReference>
<dbReference type="CDD" id="cd01086">
    <property type="entry name" value="MetAP1"/>
    <property type="match status" value="1"/>
</dbReference>
<keyword evidence="4 6" id="KW-0479">Metal-binding</keyword>
<dbReference type="EMBL" id="QSRJ01000006">
    <property type="protein sequence ID" value="RGL10174.1"/>
    <property type="molecule type" value="Genomic_DNA"/>
</dbReference>
<evidence type="ECO:0000256" key="4">
    <source>
        <dbReference type="ARBA" id="ARBA00022723"/>
    </source>
</evidence>
<feature type="binding site" evidence="6">
    <location>
        <position position="106"/>
    </location>
    <ligand>
        <name>a divalent metal cation</name>
        <dbReference type="ChEBI" id="CHEBI:60240"/>
        <label>2</label>
        <note>catalytic</note>
    </ligand>
</feature>
<gene>
    <name evidence="6 9" type="primary">map</name>
    <name evidence="9" type="ORF">DXC81_06215</name>
</gene>
<reference evidence="9 10" key="1">
    <citation type="submission" date="2018-08" db="EMBL/GenBank/DDBJ databases">
        <title>A genome reference for cultivated species of the human gut microbiota.</title>
        <authorList>
            <person name="Zou Y."/>
            <person name="Xue W."/>
            <person name="Luo G."/>
        </authorList>
    </citation>
    <scope>NUCLEOTIDE SEQUENCE [LARGE SCALE GENOMIC DNA]</scope>
    <source>
        <strain evidence="9 10">TF08-14</strain>
    </source>
</reference>
<feature type="binding site" evidence="6">
    <location>
        <position position="77"/>
    </location>
    <ligand>
        <name>substrate</name>
    </ligand>
</feature>
<feature type="binding site" evidence="6">
    <location>
        <position position="233"/>
    </location>
    <ligand>
        <name>a divalent metal cation</name>
        <dbReference type="ChEBI" id="CHEBI:60240"/>
        <label>1</label>
    </ligand>
</feature>
<keyword evidence="5 6" id="KW-0378">Hydrolase</keyword>
<dbReference type="InterPro" id="IPR000994">
    <property type="entry name" value="Pept_M24"/>
</dbReference>